<dbReference type="Pfam" id="PF13174">
    <property type="entry name" value="TPR_6"/>
    <property type="match status" value="1"/>
</dbReference>
<proteinExistence type="predicted"/>
<accession>A0ABW6Y8B0</accession>
<evidence type="ECO:0000313" key="3">
    <source>
        <dbReference type="EMBL" id="MFF8276059.1"/>
    </source>
</evidence>
<comment type="caution">
    <text evidence="3">The sequence shown here is derived from an EMBL/GenBank/DDBJ whole genome shotgun (WGS) entry which is preliminary data.</text>
</comment>
<dbReference type="SUPFAM" id="SSF48452">
    <property type="entry name" value="TPR-like"/>
    <property type="match status" value="1"/>
</dbReference>
<keyword evidence="4" id="KW-1185">Reference proteome</keyword>
<feature type="repeat" description="TPR" evidence="1">
    <location>
        <begin position="88"/>
        <end position="121"/>
    </location>
</feature>
<name>A0ABW6Y8B0_9ACTN</name>
<reference evidence="3 4" key="1">
    <citation type="submission" date="2024-10" db="EMBL/GenBank/DDBJ databases">
        <title>The Natural Products Discovery Center: Release of the First 8490 Sequenced Strains for Exploring Actinobacteria Biosynthetic Diversity.</title>
        <authorList>
            <person name="Kalkreuter E."/>
            <person name="Kautsar S.A."/>
            <person name="Yang D."/>
            <person name="Bader C.D."/>
            <person name="Teijaro C.N."/>
            <person name="Fluegel L."/>
            <person name="Davis C.M."/>
            <person name="Simpson J.R."/>
            <person name="Lauterbach L."/>
            <person name="Steele A.D."/>
            <person name="Gui C."/>
            <person name="Meng S."/>
            <person name="Li G."/>
            <person name="Viehrig K."/>
            <person name="Ye F."/>
            <person name="Su P."/>
            <person name="Kiefer A.F."/>
            <person name="Nichols A."/>
            <person name="Cepeda A.J."/>
            <person name="Yan W."/>
            <person name="Fan B."/>
            <person name="Jiang Y."/>
            <person name="Adhikari A."/>
            <person name="Zheng C.-J."/>
            <person name="Schuster L."/>
            <person name="Cowan T.M."/>
            <person name="Smanski M.J."/>
            <person name="Chevrette M.G."/>
            <person name="De Carvalho L.P.S."/>
            <person name="Shen B."/>
        </authorList>
    </citation>
    <scope>NUCLEOTIDE SEQUENCE [LARGE SCALE GENOMIC DNA]</scope>
    <source>
        <strain evidence="3 4">NPDC015755</strain>
    </source>
</reference>
<dbReference type="EMBL" id="JBIBSM010000003">
    <property type="protein sequence ID" value="MFF8276059.1"/>
    <property type="molecule type" value="Genomic_DNA"/>
</dbReference>
<sequence length="176" mass="19546">MNASDVNVSDEARDGLLAEAIRLREQGRQEEARARLLELSARYPDDAEVAYQTAWAHDVLGLEAEAVPFYERALDGTGASALSTDDRRGALLGLGSTYRVLGRYERAVATLRRGAEEFPDDGALRTFLAMALFNTGDHHESTRLLLNLLAATSDDPDVRRYRPAIEYYARDLNETV</sequence>
<evidence type="ECO:0000313" key="4">
    <source>
        <dbReference type="Proteomes" id="UP001603013"/>
    </source>
</evidence>
<dbReference type="InterPro" id="IPR041656">
    <property type="entry name" value="TPR_5"/>
</dbReference>
<dbReference type="InterPro" id="IPR019734">
    <property type="entry name" value="TPR_rpt"/>
</dbReference>
<evidence type="ECO:0000259" key="2">
    <source>
        <dbReference type="Pfam" id="PF12688"/>
    </source>
</evidence>
<feature type="domain" description="Tetratrico peptide repeat group 5" evidence="2">
    <location>
        <begin position="49"/>
        <end position="172"/>
    </location>
</feature>
<dbReference type="Gene3D" id="1.25.40.10">
    <property type="entry name" value="Tetratricopeptide repeat domain"/>
    <property type="match status" value="1"/>
</dbReference>
<organism evidence="3 4">
    <name type="scientific">Streptomyces lateritius</name>
    <dbReference type="NCBI Taxonomy" id="67313"/>
    <lineage>
        <taxon>Bacteria</taxon>
        <taxon>Bacillati</taxon>
        <taxon>Actinomycetota</taxon>
        <taxon>Actinomycetes</taxon>
        <taxon>Kitasatosporales</taxon>
        <taxon>Streptomycetaceae</taxon>
        <taxon>Streptomyces</taxon>
    </lineage>
</organism>
<gene>
    <name evidence="3" type="ORF">ACF05T_08100</name>
</gene>
<protein>
    <submittedName>
        <fullName evidence="3">Tetratricopeptide repeat protein</fullName>
    </submittedName>
</protein>
<dbReference type="PROSITE" id="PS50005">
    <property type="entry name" value="TPR"/>
    <property type="match status" value="1"/>
</dbReference>
<evidence type="ECO:0000256" key="1">
    <source>
        <dbReference type="PROSITE-ProRule" id="PRU00339"/>
    </source>
</evidence>
<dbReference type="Proteomes" id="UP001603013">
    <property type="component" value="Unassembled WGS sequence"/>
</dbReference>
<dbReference type="RefSeq" id="WP_391933633.1">
    <property type="nucleotide sequence ID" value="NZ_JBIBSM010000003.1"/>
</dbReference>
<dbReference type="InterPro" id="IPR011990">
    <property type="entry name" value="TPR-like_helical_dom_sf"/>
</dbReference>
<keyword evidence="1" id="KW-0802">TPR repeat</keyword>
<dbReference type="Pfam" id="PF12688">
    <property type="entry name" value="TPR_5"/>
    <property type="match status" value="1"/>
</dbReference>